<comment type="similarity">
    <text evidence="2 8">Belongs to the CGI121/TPRKB family.</text>
</comment>
<dbReference type="PANTHER" id="PTHR15840">
    <property type="entry name" value="CGI-121 FAMILY MEMBER"/>
    <property type="match status" value="1"/>
</dbReference>
<dbReference type="AlphaFoldDB" id="W9Y1E1"/>
<dbReference type="eggNOG" id="KOG4066">
    <property type="taxonomic scope" value="Eukaryota"/>
</dbReference>
<evidence type="ECO:0000313" key="10">
    <source>
        <dbReference type="Proteomes" id="UP000019484"/>
    </source>
</evidence>
<evidence type="ECO:0000256" key="5">
    <source>
        <dbReference type="ARBA" id="ARBA00022694"/>
    </source>
</evidence>
<dbReference type="GO" id="GO:0005829">
    <property type="term" value="C:cytosol"/>
    <property type="evidence" value="ECO:0007669"/>
    <property type="project" value="TreeGrafter"/>
</dbReference>
<dbReference type="GeneID" id="19161915"/>
<reference evidence="9 10" key="1">
    <citation type="submission" date="2013-03" db="EMBL/GenBank/DDBJ databases">
        <title>The Genome Sequence of Capronia coronata CBS 617.96.</title>
        <authorList>
            <consortium name="The Broad Institute Genomics Platform"/>
            <person name="Cuomo C."/>
            <person name="de Hoog S."/>
            <person name="Gorbushina A."/>
            <person name="Walker B."/>
            <person name="Young S.K."/>
            <person name="Zeng Q."/>
            <person name="Gargeya S."/>
            <person name="Fitzgerald M."/>
            <person name="Haas B."/>
            <person name="Abouelleil A."/>
            <person name="Allen A.W."/>
            <person name="Alvarado L."/>
            <person name="Arachchi H.M."/>
            <person name="Berlin A.M."/>
            <person name="Chapman S.B."/>
            <person name="Gainer-Dewar J."/>
            <person name="Goldberg J."/>
            <person name="Griggs A."/>
            <person name="Gujja S."/>
            <person name="Hansen M."/>
            <person name="Howarth C."/>
            <person name="Imamovic A."/>
            <person name="Ireland A."/>
            <person name="Larimer J."/>
            <person name="McCowan C."/>
            <person name="Murphy C."/>
            <person name="Pearson M."/>
            <person name="Poon T.W."/>
            <person name="Priest M."/>
            <person name="Roberts A."/>
            <person name="Saif S."/>
            <person name="Shea T."/>
            <person name="Sisk P."/>
            <person name="Sykes S."/>
            <person name="Wortman J."/>
            <person name="Nusbaum C."/>
            <person name="Birren B."/>
        </authorList>
    </citation>
    <scope>NUCLEOTIDE SEQUENCE [LARGE SCALE GENOMIC DNA]</scope>
    <source>
        <strain evidence="9 10">CBS 617.96</strain>
    </source>
</reference>
<keyword evidence="6 8" id="KW-0539">Nucleus</keyword>
<dbReference type="InterPro" id="IPR036504">
    <property type="entry name" value="CGI121/TPRKB_sf"/>
</dbReference>
<protein>
    <recommendedName>
        <fullName evidence="4">EKC/KEOPS complex subunit CGI121</fullName>
    </recommendedName>
    <alternativeName>
        <fullName evidence="3">EKC/KEOPS complex subunit cgi121</fullName>
    </alternativeName>
</protein>
<organism evidence="9 10">
    <name type="scientific">Capronia coronata CBS 617.96</name>
    <dbReference type="NCBI Taxonomy" id="1182541"/>
    <lineage>
        <taxon>Eukaryota</taxon>
        <taxon>Fungi</taxon>
        <taxon>Dikarya</taxon>
        <taxon>Ascomycota</taxon>
        <taxon>Pezizomycotina</taxon>
        <taxon>Eurotiomycetes</taxon>
        <taxon>Chaetothyriomycetidae</taxon>
        <taxon>Chaetothyriales</taxon>
        <taxon>Herpotrichiellaceae</taxon>
        <taxon>Capronia</taxon>
    </lineage>
</organism>
<evidence type="ECO:0000256" key="6">
    <source>
        <dbReference type="ARBA" id="ARBA00023242"/>
    </source>
</evidence>
<comment type="subcellular location">
    <subcellularLocation>
        <location evidence="1">Nucleus</location>
    </subcellularLocation>
</comment>
<dbReference type="OrthoDB" id="329139at2759"/>
<dbReference type="GO" id="GO:0005634">
    <property type="term" value="C:nucleus"/>
    <property type="evidence" value="ECO:0007669"/>
    <property type="project" value="UniProtKB-SubCell"/>
</dbReference>
<sequence>MVQSIHLAHTPANVTLYVAVYREVENAAFLKQQLLAGNAEFEYAFIDASMILSTKHALAAAFRAINDSINERLKSRNVHSEIVFCLSPNNNIGEAFRRYGVSETTKDLLVMKVATTPDVTFESVSAHLSTHVQGKEYPFDDSTFHETADVDRIRKAYKLSSLAPKSAPAKSAKVLNGVTNGEKVDLTKNLEVQILGLMAIRGAT</sequence>
<evidence type="ECO:0000256" key="1">
    <source>
        <dbReference type="ARBA" id="ARBA00004123"/>
    </source>
</evidence>
<keyword evidence="10" id="KW-1185">Reference proteome</keyword>
<dbReference type="GO" id="GO:0000408">
    <property type="term" value="C:EKC/KEOPS complex"/>
    <property type="evidence" value="ECO:0007669"/>
    <property type="project" value="TreeGrafter"/>
</dbReference>
<name>W9Y1E1_9EURO</name>
<accession>W9Y1E1</accession>
<dbReference type="Proteomes" id="UP000019484">
    <property type="component" value="Unassembled WGS sequence"/>
</dbReference>
<dbReference type="PANTHER" id="PTHR15840:SF10">
    <property type="entry name" value="EKC_KEOPS COMPLEX SUBUNIT TPRKB"/>
    <property type="match status" value="1"/>
</dbReference>
<dbReference type="InterPro" id="IPR013926">
    <property type="entry name" value="CGI121/TPRKB"/>
</dbReference>
<gene>
    <name evidence="9" type="ORF">A1O1_07053</name>
</gene>
<evidence type="ECO:0000313" key="9">
    <source>
        <dbReference type="EMBL" id="EXJ83430.1"/>
    </source>
</evidence>
<evidence type="ECO:0000256" key="2">
    <source>
        <dbReference type="ARBA" id="ARBA00005546"/>
    </source>
</evidence>
<dbReference type="HOGENOM" id="CLU_065847_1_0_1"/>
<comment type="function">
    <text evidence="7">Component of the EKC/KEOPS complex that is required for the formation of a threonylcarbamoyl group on adenosine at position 37 (t(6)A37) in tRNAs that read codons beginning with adenine. The complex is probably involved in the transfer of the threonylcarbamoyl moiety of threonylcarbamoyl-AMP (TC-AMP) to the N6 group of A37. CGI121 acts as an allosteric effector that regulates the t(6)A activity of the complex. The EKC/KEOPS complex also promotes both telomere uncapping and telomere elongation. The complex is required for efficient recruitment of transcriptional coactivators. CGI121 is not required for tRNA modification.</text>
</comment>
<dbReference type="RefSeq" id="XP_007726116.1">
    <property type="nucleotide sequence ID" value="XM_007727926.1"/>
</dbReference>
<dbReference type="EMBL" id="AMWN01000006">
    <property type="protein sequence ID" value="EXJ83430.1"/>
    <property type="molecule type" value="Genomic_DNA"/>
</dbReference>
<dbReference type="Pfam" id="PF08617">
    <property type="entry name" value="CGI-121"/>
    <property type="match status" value="1"/>
</dbReference>
<evidence type="ECO:0000256" key="7">
    <source>
        <dbReference type="ARBA" id="ARBA00025043"/>
    </source>
</evidence>
<dbReference type="STRING" id="1182541.W9Y1E1"/>
<evidence type="ECO:0000256" key="8">
    <source>
        <dbReference type="RuleBase" id="RU004398"/>
    </source>
</evidence>
<dbReference type="SUPFAM" id="SSF143870">
    <property type="entry name" value="PF0523-like"/>
    <property type="match status" value="1"/>
</dbReference>
<proteinExistence type="inferred from homology"/>
<keyword evidence="5" id="KW-0819">tRNA processing</keyword>
<dbReference type="GO" id="GO:0002949">
    <property type="term" value="P:tRNA threonylcarbamoyladenosine modification"/>
    <property type="evidence" value="ECO:0007669"/>
    <property type="project" value="TreeGrafter"/>
</dbReference>
<evidence type="ECO:0000256" key="4">
    <source>
        <dbReference type="ARBA" id="ARBA00016009"/>
    </source>
</evidence>
<evidence type="ECO:0000256" key="3">
    <source>
        <dbReference type="ARBA" id="ARBA00015316"/>
    </source>
</evidence>
<dbReference type="Gene3D" id="3.30.2380.10">
    <property type="entry name" value="CGI121/TPRKB"/>
    <property type="match status" value="1"/>
</dbReference>
<comment type="caution">
    <text evidence="9">The sequence shown here is derived from an EMBL/GenBank/DDBJ whole genome shotgun (WGS) entry which is preliminary data.</text>
</comment>